<protein>
    <submittedName>
        <fullName evidence="2">Uncharacterized protein</fullName>
    </submittedName>
</protein>
<accession>B8IE65</accession>
<dbReference type="HOGENOM" id="CLU_1914620_0_0_5"/>
<dbReference type="KEGG" id="mno:Mnod_2648"/>
<keyword evidence="3" id="KW-1185">Reference proteome</keyword>
<evidence type="ECO:0000313" key="2">
    <source>
        <dbReference type="EMBL" id="ACL57611.1"/>
    </source>
</evidence>
<dbReference type="Proteomes" id="UP000008207">
    <property type="component" value="Chromosome"/>
</dbReference>
<dbReference type="RefSeq" id="WP_015929290.1">
    <property type="nucleotide sequence ID" value="NC_011894.1"/>
</dbReference>
<dbReference type="STRING" id="460265.Mnod_2648"/>
<feature type="region of interest" description="Disordered" evidence="1">
    <location>
        <begin position="106"/>
        <end position="132"/>
    </location>
</feature>
<dbReference type="AlphaFoldDB" id="B8IE65"/>
<evidence type="ECO:0000256" key="1">
    <source>
        <dbReference type="SAM" id="MobiDB-lite"/>
    </source>
</evidence>
<reference evidence="2 3" key="1">
    <citation type="submission" date="2009-01" db="EMBL/GenBank/DDBJ databases">
        <title>Complete sequence of chromosome of Methylobacterium nodulans ORS 2060.</title>
        <authorList>
            <consortium name="US DOE Joint Genome Institute"/>
            <person name="Lucas S."/>
            <person name="Copeland A."/>
            <person name="Lapidus A."/>
            <person name="Glavina del Rio T."/>
            <person name="Dalin E."/>
            <person name="Tice H."/>
            <person name="Bruce D."/>
            <person name="Goodwin L."/>
            <person name="Pitluck S."/>
            <person name="Sims D."/>
            <person name="Brettin T."/>
            <person name="Detter J.C."/>
            <person name="Han C."/>
            <person name="Larimer F."/>
            <person name="Land M."/>
            <person name="Hauser L."/>
            <person name="Kyrpides N."/>
            <person name="Ivanova N."/>
            <person name="Marx C.J."/>
            <person name="Richardson P."/>
        </authorList>
    </citation>
    <scope>NUCLEOTIDE SEQUENCE [LARGE SCALE GENOMIC DNA]</scope>
    <source>
        <strain evidence="3">LMG 21967 / CNCM I-2342 / ORS 2060</strain>
    </source>
</reference>
<name>B8IE65_METNO</name>
<organism evidence="2 3">
    <name type="scientific">Methylobacterium nodulans (strain LMG 21967 / CNCM I-2342 / ORS 2060)</name>
    <dbReference type="NCBI Taxonomy" id="460265"/>
    <lineage>
        <taxon>Bacteria</taxon>
        <taxon>Pseudomonadati</taxon>
        <taxon>Pseudomonadota</taxon>
        <taxon>Alphaproteobacteria</taxon>
        <taxon>Hyphomicrobiales</taxon>
        <taxon>Methylobacteriaceae</taxon>
        <taxon>Methylobacterium</taxon>
    </lineage>
</organism>
<evidence type="ECO:0000313" key="3">
    <source>
        <dbReference type="Proteomes" id="UP000008207"/>
    </source>
</evidence>
<gene>
    <name evidence="2" type="ordered locus">Mnod_2648</name>
</gene>
<sequence>MTSARFTDLFAAGATRLPYDGGISLFITVRAIRATKADHALRDVVCPHDGARDALARLAEAAITHNPHGRAAVQAEVDDAPDRDGARELLAVADARCRILFSLNRSSQRDAAEQGSETPRDTAPVGSNDLLA</sequence>
<dbReference type="EMBL" id="CP001349">
    <property type="protein sequence ID" value="ACL57611.1"/>
    <property type="molecule type" value="Genomic_DNA"/>
</dbReference>
<proteinExistence type="predicted"/>